<evidence type="ECO:0000313" key="3">
    <source>
        <dbReference type="Proteomes" id="UP001139207"/>
    </source>
</evidence>
<feature type="region of interest" description="Disordered" evidence="1">
    <location>
        <begin position="89"/>
        <end position="116"/>
    </location>
</feature>
<feature type="region of interest" description="Disordered" evidence="1">
    <location>
        <begin position="1"/>
        <end position="42"/>
    </location>
</feature>
<dbReference type="AlphaFoldDB" id="A0A9X1WNM9"/>
<name>A0A9X1WNM9_9CORY</name>
<comment type="caution">
    <text evidence="2">The sequence shown here is derived from an EMBL/GenBank/DDBJ whole genome shotgun (WGS) entry which is preliminary data.</text>
</comment>
<feature type="compositionally biased region" description="Low complexity" evidence="1">
    <location>
        <begin position="90"/>
        <end position="104"/>
    </location>
</feature>
<organism evidence="2 3">
    <name type="scientific">Corynebacterium kalidii</name>
    <dbReference type="NCBI Taxonomy" id="2931982"/>
    <lineage>
        <taxon>Bacteria</taxon>
        <taxon>Bacillati</taxon>
        <taxon>Actinomycetota</taxon>
        <taxon>Actinomycetes</taxon>
        <taxon>Mycobacteriales</taxon>
        <taxon>Corynebacteriaceae</taxon>
        <taxon>Corynebacterium</taxon>
    </lineage>
</organism>
<evidence type="ECO:0000256" key="1">
    <source>
        <dbReference type="SAM" id="MobiDB-lite"/>
    </source>
</evidence>
<accession>A0A9X1WNM9</accession>
<gene>
    <name evidence="2" type="ORF">MUN33_06710</name>
</gene>
<dbReference type="RefSeq" id="WP_244804131.1">
    <property type="nucleotide sequence ID" value="NZ_JALIEA010000012.1"/>
</dbReference>
<sequence>MPVSHDPVPEPGDHDHPEPSRVSTPGCEPVQEGWGRPVPEPSLGPVTGGRRFSGVHLAVTGVSALLVGVLATTLTFTFLSTGDDGDDGVDAGSAQAASDSPSGGFDAPVAEEDADSGDDVIGVGDGFTVTTWDGIEVVTNIQDYSVDESCKYGMVDPRIAEKAPDSRIVQLTIDVTNHGDDQYGMDALTALSADGYTQPVETATRYCEEPDDGANRWPGFGHIDKGEKKLLYGAFEVQPDAAQLVLATTGNGRVLMDIPERSSGADTDGVAPEPTTSAG</sequence>
<reference evidence="2" key="1">
    <citation type="submission" date="2022-04" db="EMBL/GenBank/DDBJ databases">
        <title>Corynebacterium kalidii LD5P10.</title>
        <authorList>
            <person name="Sun J.Q."/>
        </authorList>
    </citation>
    <scope>NUCLEOTIDE SEQUENCE</scope>
    <source>
        <strain evidence="2">LD5P10</strain>
    </source>
</reference>
<protein>
    <recommendedName>
        <fullName evidence="4">DUF4352 domain-containing protein</fullName>
    </recommendedName>
</protein>
<keyword evidence="3" id="KW-1185">Reference proteome</keyword>
<proteinExistence type="predicted"/>
<evidence type="ECO:0008006" key="4">
    <source>
        <dbReference type="Google" id="ProtNLM"/>
    </source>
</evidence>
<dbReference type="EMBL" id="JALIEA010000012">
    <property type="protein sequence ID" value="MCJ7858406.1"/>
    <property type="molecule type" value="Genomic_DNA"/>
</dbReference>
<feature type="region of interest" description="Disordered" evidence="1">
    <location>
        <begin position="258"/>
        <end position="279"/>
    </location>
</feature>
<dbReference type="Proteomes" id="UP001139207">
    <property type="component" value="Unassembled WGS sequence"/>
</dbReference>
<feature type="compositionally biased region" description="Basic and acidic residues" evidence="1">
    <location>
        <begin position="7"/>
        <end position="19"/>
    </location>
</feature>
<evidence type="ECO:0000313" key="2">
    <source>
        <dbReference type="EMBL" id="MCJ7858406.1"/>
    </source>
</evidence>